<organism evidence="6 7">
    <name type="scientific">Quillaja saponaria</name>
    <name type="common">Soap bark tree</name>
    <dbReference type="NCBI Taxonomy" id="32244"/>
    <lineage>
        <taxon>Eukaryota</taxon>
        <taxon>Viridiplantae</taxon>
        <taxon>Streptophyta</taxon>
        <taxon>Embryophyta</taxon>
        <taxon>Tracheophyta</taxon>
        <taxon>Spermatophyta</taxon>
        <taxon>Magnoliopsida</taxon>
        <taxon>eudicotyledons</taxon>
        <taxon>Gunneridae</taxon>
        <taxon>Pentapetalae</taxon>
        <taxon>rosids</taxon>
        <taxon>fabids</taxon>
        <taxon>Fabales</taxon>
        <taxon>Quillajaceae</taxon>
        <taxon>Quillaja</taxon>
    </lineage>
</organism>
<evidence type="ECO:0000313" key="6">
    <source>
        <dbReference type="EMBL" id="KAJ7948960.1"/>
    </source>
</evidence>
<dbReference type="GO" id="GO:0016301">
    <property type="term" value="F:kinase activity"/>
    <property type="evidence" value="ECO:0007669"/>
    <property type="project" value="UniProtKB-KW"/>
</dbReference>
<sequence length="297" mass="33457">MFTSRASKRILTTIGLIRVHARVWIANRNKPIVNTSGLVLTLDHSGVMKIMNHGGETLSLYSPAQPIRNTVANLLDSGNFIMQEVNSNGSMKRLLWQSFDHPTATLLPGMKLGVNHKTGRSWSLVSWHAYSIPGWVLDIDGQMRDQGGGDLAKVDNCYGFDTDGRRQRWEQPTCRHHDEIFEFMSGYFDHAIDSDSHSTRCIFYNGKWKSVSLASGTAFAILVSSHSDKKDKKKWIWIGSSLATILLIICLCILCLILKTQNVVLKGLGISERWFGTRLDRSKTKQFLHQSPNVTMH</sequence>
<keyword evidence="6" id="KW-0418">Kinase</keyword>
<feature type="transmembrane region" description="Helical" evidence="4">
    <location>
        <begin position="235"/>
        <end position="258"/>
    </location>
</feature>
<evidence type="ECO:0000256" key="1">
    <source>
        <dbReference type="ARBA" id="ARBA00022729"/>
    </source>
</evidence>
<protein>
    <submittedName>
        <fullName evidence="6">G-type lectin S-receptor-like serine/threonine-protein kinase</fullName>
    </submittedName>
</protein>
<dbReference type="InterPro" id="IPR001480">
    <property type="entry name" value="Bulb-type_lectin_dom"/>
</dbReference>
<dbReference type="InterPro" id="IPR036426">
    <property type="entry name" value="Bulb-type_lectin_dom_sf"/>
</dbReference>
<evidence type="ECO:0000256" key="2">
    <source>
        <dbReference type="ARBA" id="ARBA00023157"/>
    </source>
</evidence>
<dbReference type="PANTHER" id="PTHR32444">
    <property type="entry name" value="BULB-TYPE LECTIN DOMAIN-CONTAINING PROTEIN"/>
    <property type="match status" value="1"/>
</dbReference>
<keyword evidence="6" id="KW-0808">Transferase</keyword>
<keyword evidence="4" id="KW-0472">Membrane</keyword>
<dbReference type="EMBL" id="JARAOO010000012">
    <property type="protein sequence ID" value="KAJ7948960.1"/>
    <property type="molecule type" value="Genomic_DNA"/>
</dbReference>
<dbReference type="PROSITE" id="PS50927">
    <property type="entry name" value="BULB_LECTIN"/>
    <property type="match status" value="1"/>
</dbReference>
<keyword evidence="4" id="KW-1133">Transmembrane helix</keyword>
<dbReference type="Pfam" id="PF01453">
    <property type="entry name" value="B_lectin"/>
    <property type="match status" value="1"/>
</dbReference>
<evidence type="ECO:0000259" key="5">
    <source>
        <dbReference type="PROSITE" id="PS50927"/>
    </source>
</evidence>
<keyword evidence="4" id="KW-0812">Transmembrane</keyword>
<keyword evidence="3" id="KW-0325">Glycoprotein</keyword>
<proteinExistence type="predicted"/>
<dbReference type="Proteomes" id="UP001163823">
    <property type="component" value="Chromosome 12"/>
</dbReference>
<keyword evidence="7" id="KW-1185">Reference proteome</keyword>
<feature type="domain" description="Bulb-type lectin" evidence="5">
    <location>
        <begin position="1"/>
        <end position="95"/>
    </location>
</feature>
<dbReference type="KEGG" id="qsa:O6P43_029363"/>
<dbReference type="SUPFAM" id="SSF51110">
    <property type="entry name" value="alpha-D-mannose-specific plant lectins"/>
    <property type="match status" value="1"/>
</dbReference>
<reference evidence="6" key="1">
    <citation type="journal article" date="2023" name="Science">
        <title>Elucidation of the pathway for biosynthesis of saponin adjuvants from the soapbark tree.</title>
        <authorList>
            <person name="Reed J."/>
            <person name="Orme A."/>
            <person name="El-Demerdash A."/>
            <person name="Owen C."/>
            <person name="Martin L.B.B."/>
            <person name="Misra R.C."/>
            <person name="Kikuchi S."/>
            <person name="Rejzek M."/>
            <person name="Martin A.C."/>
            <person name="Harkess A."/>
            <person name="Leebens-Mack J."/>
            <person name="Louveau T."/>
            <person name="Stephenson M.J."/>
            <person name="Osbourn A."/>
        </authorList>
    </citation>
    <scope>NUCLEOTIDE SEQUENCE</scope>
    <source>
        <strain evidence="6">S10</strain>
    </source>
</reference>
<name>A0AAD7PBQ8_QUISA</name>
<gene>
    <name evidence="6" type="ORF">O6P43_029363</name>
</gene>
<dbReference type="AlphaFoldDB" id="A0AAD7PBQ8"/>
<accession>A0AAD7PBQ8</accession>
<dbReference type="PANTHER" id="PTHR32444:SF247">
    <property type="entry name" value="OS01G0958200 PROTEIN"/>
    <property type="match status" value="1"/>
</dbReference>
<keyword evidence="1" id="KW-0732">Signal</keyword>
<evidence type="ECO:0000313" key="7">
    <source>
        <dbReference type="Proteomes" id="UP001163823"/>
    </source>
</evidence>
<evidence type="ECO:0000256" key="3">
    <source>
        <dbReference type="ARBA" id="ARBA00023180"/>
    </source>
</evidence>
<comment type="caution">
    <text evidence="6">The sequence shown here is derived from an EMBL/GenBank/DDBJ whole genome shotgun (WGS) entry which is preliminary data.</text>
</comment>
<evidence type="ECO:0000256" key="4">
    <source>
        <dbReference type="SAM" id="Phobius"/>
    </source>
</evidence>
<keyword evidence="2" id="KW-1015">Disulfide bond</keyword>